<dbReference type="PANTHER" id="PTHR18934">
    <property type="entry name" value="ATP-DEPENDENT RNA HELICASE"/>
    <property type="match status" value="1"/>
</dbReference>
<feature type="coiled-coil region" evidence="6">
    <location>
        <begin position="70"/>
        <end position="150"/>
    </location>
</feature>
<dbReference type="InterPro" id="IPR048333">
    <property type="entry name" value="HA2_WH"/>
</dbReference>
<evidence type="ECO:0000313" key="8">
    <source>
        <dbReference type="EMBL" id="PVD31644.1"/>
    </source>
</evidence>
<dbReference type="InterPro" id="IPR027417">
    <property type="entry name" value="P-loop_NTPase"/>
</dbReference>
<keyword evidence="3" id="KW-0378">Hydrolase</keyword>
<dbReference type="Gene3D" id="1.20.120.1080">
    <property type="match status" value="1"/>
</dbReference>
<dbReference type="InterPro" id="IPR007502">
    <property type="entry name" value="Helicase-assoc_dom"/>
</dbReference>
<accession>A0A2T7PDZ9</accession>
<dbReference type="SUPFAM" id="SSF52540">
    <property type="entry name" value="P-loop containing nucleoside triphosphate hydrolases"/>
    <property type="match status" value="1"/>
</dbReference>
<evidence type="ECO:0000256" key="4">
    <source>
        <dbReference type="ARBA" id="ARBA00022806"/>
    </source>
</evidence>
<gene>
    <name evidence="8" type="ORF">C0Q70_07061</name>
</gene>
<dbReference type="GO" id="GO:0005524">
    <property type="term" value="F:ATP binding"/>
    <property type="evidence" value="ECO:0007669"/>
    <property type="project" value="UniProtKB-KW"/>
</dbReference>
<comment type="caution">
    <text evidence="8">The sequence shown here is derived from an EMBL/GenBank/DDBJ whole genome shotgun (WGS) entry which is preliminary data.</text>
</comment>
<dbReference type="Pfam" id="PF00270">
    <property type="entry name" value="DEAD"/>
    <property type="match status" value="1"/>
</dbReference>
<organism evidence="8 9">
    <name type="scientific">Pomacea canaliculata</name>
    <name type="common">Golden apple snail</name>
    <dbReference type="NCBI Taxonomy" id="400727"/>
    <lineage>
        <taxon>Eukaryota</taxon>
        <taxon>Metazoa</taxon>
        <taxon>Spiralia</taxon>
        <taxon>Lophotrochozoa</taxon>
        <taxon>Mollusca</taxon>
        <taxon>Gastropoda</taxon>
        <taxon>Caenogastropoda</taxon>
        <taxon>Architaenioglossa</taxon>
        <taxon>Ampullarioidea</taxon>
        <taxon>Ampullariidae</taxon>
        <taxon>Pomacea</taxon>
    </lineage>
</organism>
<keyword evidence="4" id="KW-0347">Helicase</keyword>
<evidence type="ECO:0000259" key="7">
    <source>
        <dbReference type="PROSITE" id="PS51192"/>
    </source>
</evidence>
<dbReference type="InterPro" id="IPR002464">
    <property type="entry name" value="DNA/RNA_helicase_DEAH_CS"/>
</dbReference>
<dbReference type="CDD" id="cd17917">
    <property type="entry name" value="DEXHc_RHA-like"/>
    <property type="match status" value="1"/>
</dbReference>
<evidence type="ECO:0000256" key="3">
    <source>
        <dbReference type="ARBA" id="ARBA00022801"/>
    </source>
</evidence>
<dbReference type="PROSITE" id="PS51192">
    <property type="entry name" value="HELICASE_ATP_BIND_1"/>
    <property type="match status" value="1"/>
</dbReference>
<dbReference type="EMBL" id="PZQS01000004">
    <property type="protein sequence ID" value="PVD31644.1"/>
    <property type="molecule type" value="Genomic_DNA"/>
</dbReference>
<dbReference type="InterPro" id="IPR014001">
    <property type="entry name" value="Helicase_ATP-bd"/>
</dbReference>
<sequence>MALLGRVLTTKVNLEGFHLLPLEKDVMRSDTCTYCSLICPSKDLAKRLKHLLLKDRHMFTPLIDCNFTGFDQSEVLQKRAEQRKEELRQQAQFELEKKSTRALKVHEEKLQAIMLQIDQAKGKLNNLYTATQTKAEISALEAKVDENIRQKEEFCGAVDEFRKRVATALNVTNFEKTVNEARKQFGIECCRFEKSLPMYARRRDIVDLVRSNQVSVILGETGSGKSTQMVQYLLEADFCNKGAIVCTQPRKVAAISLATHVSSELATNVGKEVGYKVGSKCRTGDLTKVIFMTDHCLLNECLADPTLKAFSCIVVDEAHERSLYTDLLLGMIKRCLQKRPELRVIITSATIDPEVFVKFFGNCPVLKVSGRTFPVDVVWLDDNNEEDEFENYMQKAVKKAEEIHLKEALGDILVFLTSPLETEKCCEAFQQSLAGRNDFQCFQLHGQLQADEQQKVFEPLGKNKRKIVYNAMDKITLPEILRTHLGQAVLKLAELGVGPDMYDFVQSPSQEAIEAALESLVQLGALSANHRITEEGRWIAKLPLDPRLGLMTLKGKANGLLFDAIVLAALTNFGSVFYRGTTTEEHEEHDKSKTRFSQTTGDCLTSLAVYKEWQHVPEKEKNRWCVANSINAKAMRSTRDMANEIIKTLKKEYNLEVAHEFSDKETTENCLRHMIFECYIGNLCHYLGMEKGRILCRACFKASSRASFVLSDSLASNPEWVVYEQLN</sequence>
<dbReference type="EC" id="3.6.4.13" evidence="1"/>
<dbReference type="InterPro" id="IPR011545">
    <property type="entry name" value="DEAD/DEAH_box_helicase_dom"/>
</dbReference>
<keyword evidence="9" id="KW-1185">Reference proteome</keyword>
<dbReference type="Pfam" id="PF04408">
    <property type="entry name" value="WHD_HA2"/>
    <property type="match status" value="1"/>
</dbReference>
<dbReference type="SMART" id="SM00847">
    <property type="entry name" value="HA2"/>
    <property type="match status" value="1"/>
</dbReference>
<name>A0A2T7PDZ9_POMCA</name>
<dbReference type="STRING" id="400727.A0A2T7PDZ9"/>
<dbReference type="PROSITE" id="PS00690">
    <property type="entry name" value="DEAH_ATP_HELICASE"/>
    <property type="match status" value="1"/>
</dbReference>
<dbReference type="SMART" id="SM00487">
    <property type="entry name" value="DEXDc"/>
    <property type="match status" value="1"/>
</dbReference>
<keyword evidence="2" id="KW-0547">Nucleotide-binding</keyword>
<proteinExistence type="predicted"/>
<evidence type="ECO:0000256" key="5">
    <source>
        <dbReference type="ARBA" id="ARBA00022840"/>
    </source>
</evidence>
<evidence type="ECO:0000256" key="6">
    <source>
        <dbReference type="SAM" id="Coils"/>
    </source>
</evidence>
<dbReference type="GO" id="GO:0003724">
    <property type="term" value="F:RNA helicase activity"/>
    <property type="evidence" value="ECO:0007669"/>
    <property type="project" value="UniProtKB-EC"/>
</dbReference>
<dbReference type="GO" id="GO:0003723">
    <property type="term" value="F:RNA binding"/>
    <property type="evidence" value="ECO:0007669"/>
    <property type="project" value="TreeGrafter"/>
</dbReference>
<evidence type="ECO:0000313" key="9">
    <source>
        <dbReference type="Proteomes" id="UP000245119"/>
    </source>
</evidence>
<feature type="domain" description="Helicase ATP-binding" evidence="7">
    <location>
        <begin position="206"/>
        <end position="369"/>
    </location>
</feature>
<evidence type="ECO:0000256" key="1">
    <source>
        <dbReference type="ARBA" id="ARBA00012552"/>
    </source>
</evidence>
<keyword evidence="5" id="KW-0067">ATP-binding</keyword>
<dbReference type="Gene3D" id="3.40.50.300">
    <property type="entry name" value="P-loop containing nucleotide triphosphate hydrolases"/>
    <property type="match status" value="2"/>
</dbReference>
<dbReference type="Proteomes" id="UP000245119">
    <property type="component" value="Linkage Group LG4"/>
</dbReference>
<dbReference type="AlphaFoldDB" id="A0A2T7PDZ9"/>
<keyword evidence="6" id="KW-0175">Coiled coil</keyword>
<reference evidence="8 9" key="1">
    <citation type="submission" date="2018-04" db="EMBL/GenBank/DDBJ databases">
        <title>The genome of golden apple snail Pomacea canaliculata provides insight into stress tolerance and invasive adaptation.</title>
        <authorList>
            <person name="Liu C."/>
            <person name="Liu B."/>
            <person name="Ren Y."/>
            <person name="Zhang Y."/>
            <person name="Wang H."/>
            <person name="Li S."/>
            <person name="Jiang F."/>
            <person name="Yin L."/>
            <person name="Zhang G."/>
            <person name="Qian W."/>
            <person name="Fan W."/>
        </authorList>
    </citation>
    <scope>NUCLEOTIDE SEQUENCE [LARGE SCALE GENOMIC DNA]</scope>
    <source>
        <strain evidence="8">SZHN2017</strain>
        <tissue evidence="8">Muscle</tissue>
    </source>
</reference>
<evidence type="ECO:0000256" key="2">
    <source>
        <dbReference type="ARBA" id="ARBA00022741"/>
    </source>
</evidence>
<dbReference type="PANTHER" id="PTHR18934:SF91">
    <property type="entry name" value="PRE-MRNA-SPLICING FACTOR ATP-DEPENDENT RNA HELICASE PRP16"/>
    <property type="match status" value="1"/>
</dbReference>
<dbReference type="OrthoDB" id="10009520at2759"/>
<dbReference type="GO" id="GO:0016787">
    <property type="term" value="F:hydrolase activity"/>
    <property type="evidence" value="ECO:0007669"/>
    <property type="project" value="UniProtKB-KW"/>
</dbReference>
<protein>
    <recommendedName>
        <fullName evidence="1">RNA helicase</fullName>
        <ecNumber evidence="1">3.6.4.13</ecNumber>
    </recommendedName>
</protein>